<feature type="region of interest" description="Disordered" evidence="1">
    <location>
        <begin position="126"/>
        <end position="150"/>
    </location>
</feature>
<feature type="region of interest" description="Disordered" evidence="1">
    <location>
        <begin position="12"/>
        <end position="31"/>
    </location>
</feature>
<evidence type="ECO:0000313" key="2">
    <source>
        <dbReference type="EMBL" id="KAK2943667.1"/>
    </source>
</evidence>
<reference evidence="2 3" key="1">
    <citation type="journal article" date="2022" name="bioRxiv">
        <title>Genomics of Preaxostyla Flagellates Illuminates Evolutionary Transitions and the Path Towards Mitochondrial Loss.</title>
        <authorList>
            <person name="Novak L.V.F."/>
            <person name="Treitli S.C."/>
            <person name="Pyrih J."/>
            <person name="Halakuc P."/>
            <person name="Pipaliya S.V."/>
            <person name="Vacek V."/>
            <person name="Brzon O."/>
            <person name="Soukal P."/>
            <person name="Eme L."/>
            <person name="Dacks J.B."/>
            <person name="Karnkowska A."/>
            <person name="Elias M."/>
            <person name="Hampl V."/>
        </authorList>
    </citation>
    <scope>NUCLEOTIDE SEQUENCE [LARGE SCALE GENOMIC DNA]</scope>
    <source>
        <strain evidence="2">NAU3</strain>
        <tissue evidence="2">Gut</tissue>
    </source>
</reference>
<evidence type="ECO:0000256" key="1">
    <source>
        <dbReference type="SAM" id="MobiDB-lite"/>
    </source>
</evidence>
<sequence length="150" mass="15497">MVLLPLVRTSTCLPTPPRDSSSTDTPHSDNASPFLSVSGAGLVLSNVSLILGTGPLLDFGLLSHDSTRSDEIGLGEMSTLLVGSVLRNMTSRGCSRCGLVVARGLSQKLVANDVTLSTSHLSGTGELATNTKNTPKLHTLFPSTSAHSPA</sequence>
<keyword evidence="3" id="KW-1185">Reference proteome</keyword>
<organism evidence="2 3">
    <name type="scientific">Blattamonas nauphoetae</name>
    <dbReference type="NCBI Taxonomy" id="2049346"/>
    <lineage>
        <taxon>Eukaryota</taxon>
        <taxon>Metamonada</taxon>
        <taxon>Preaxostyla</taxon>
        <taxon>Oxymonadida</taxon>
        <taxon>Blattamonas</taxon>
    </lineage>
</organism>
<accession>A0ABQ9WVZ9</accession>
<comment type="caution">
    <text evidence="2">The sequence shown here is derived from an EMBL/GenBank/DDBJ whole genome shotgun (WGS) entry which is preliminary data.</text>
</comment>
<dbReference type="EMBL" id="JARBJD010000334">
    <property type="protein sequence ID" value="KAK2943667.1"/>
    <property type="molecule type" value="Genomic_DNA"/>
</dbReference>
<evidence type="ECO:0000313" key="3">
    <source>
        <dbReference type="Proteomes" id="UP001281761"/>
    </source>
</evidence>
<protein>
    <submittedName>
        <fullName evidence="2">Uncharacterized protein</fullName>
    </submittedName>
</protein>
<dbReference type="Proteomes" id="UP001281761">
    <property type="component" value="Unassembled WGS sequence"/>
</dbReference>
<gene>
    <name evidence="2" type="ORF">BLNAU_21415</name>
</gene>
<proteinExistence type="predicted"/>
<name>A0ABQ9WVZ9_9EUKA</name>